<dbReference type="Pfam" id="PF13715">
    <property type="entry name" value="CarbopepD_reg_2"/>
    <property type="match status" value="1"/>
</dbReference>
<dbReference type="NCBIfam" id="TIGR04056">
    <property type="entry name" value="OMP_RagA_SusC"/>
    <property type="match status" value="1"/>
</dbReference>
<dbReference type="InterPro" id="IPR012910">
    <property type="entry name" value="Plug_dom"/>
</dbReference>
<dbReference type="Gene3D" id="2.60.40.1120">
    <property type="entry name" value="Carboxypeptidase-like, regulatory domain"/>
    <property type="match status" value="1"/>
</dbReference>
<keyword evidence="8" id="KW-0732">Signal</keyword>
<dbReference type="PROSITE" id="PS52016">
    <property type="entry name" value="TONB_DEPENDENT_REC_3"/>
    <property type="match status" value="1"/>
</dbReference>
<protein>
    <submittedName>
        <fullName evidence="10">TonB dependent receptor</fullName>
    </submittedName>
</protein>
<dbReference type="SUPFAM" id="SSF56935">
    <property type="entry name" value="Porins"/>
    <property type="match status" value="1"/>
</dbReference>
<evidence type="ECO:0000256" key="8">
    <source>
        <dbReference type="SAM" id="SignalP"/>
    </source>
</evidence>
<feature type="domain" description="TonB-dependent receptor plug" evidence="9">
    <location>
        <begin position="121"/>
        <end position="226"/>
    </location>
</feature>
<accession>A0A6N2VN65</accession>
<dbReference type="FunFam" id="2.60.40.1120:FF:000003">
    <property type="entry name" value="Outer membrane protein Omp121"/>
    <property type="match status" value="1"/>
</dbReference>
<evidence type="ECO:0000259" key="9">
    <source>
        <dbReference type="Pfam" id="PF07715"/>
    </source>
</evidence>
<evidence type="ECO:0000256" key="4">
    <source>
        <dbReference type="ARBA" id="ARBA00022692"/>
    </source>
</evidence>
<name>A0A6N2VN65_BACUN</name>
<keyword evidence="10" id="KW-0675">Receptor</keyword>
<evidence type="ECO:0000313" key="10">
    <source>
        <dbReference type="EMBL" id="VYT30031.1"/>
    </source>
</evidence>
<proteinExistence type="inferred from homology"/>
<keyword evidence="4 7" id="KW-0812">Transmembrane</keyword>
<sequence length="1000" mass="110924">MQKYKMPISRLRMMVCLIGMLLPMCMFAQQITVQGVVKDQTGETVIGASVMEKGTTNGTITGIDGDFSLNMSPNGTLVVSFVGYKTQEVQVKGQKQLQVVLSEDAEMLDEVVVIGYGTMKKSDLTGAVSSIGNKDIKDSPVSNLGQAIQGKISGVQIVDAGKPGDNVSIKIRGLGSINNCDPLVVIDGVPTDLGLSSLNMADVERLDVLKDASATAIYGSRGANGVVMITTKRGTEGKGKLAVSANYSFQNATNVPSLLNAAQYAELSNDMMVNSGRNPNPEWANPSELGAGTDWMDELLRTGVMQNYTVSYSGGNEKSHYYVSGGFLDQSGIVKSVNYRRFTFQSNSDAQVLKWLKFSNNITFSADTKKSGSYSIGDALKALPIYPVKNEDGSWSGPEGNSEWYGSTRNPIGPTELNQGQTNGYNFLANLTAELAFTKWLKFKSTFGYDAKFWFMDNFTPKYDWKPTPTEETSRYKSDNKSFTYLWDNYFLFDHTFAEKHRVGLMAGMSAQWNTHDYLNAQKNVFMFDNVHEMDNGEEMYAIGGNETEWALLSYMARVNYSYEDRYLLTATIRRDGSSRFGKKHRWGTFPSVSVAWRASQEKWFPKNDYVNDLKVRAGYGVTGSQASVGNHSYLASYNTSVYPFGISNGNQTALVSSTLANPYIHWEEVAQTNIGFDASLFNSRVMFSFDAYLKETRDMLVKASIPITSGFEDTTTTYTNAGKVRNQGIEMSLHTINLTGELGWETNLTATYNKNKIKDLNSDVPYYINQINNSYVTMLAKDYPINVFYGYVTDGIFQNQSEVNTHAVQPGAEPGDIRFRDLNNDGVINDSDRTVIGNPNPSWLFSMNNSLSYKGFELSVFLQGIAGNKIYNANNIDNTGMAAAYNQTTDVLKRWQGEGTSNSMPRAVFGDPNQNTRVSDRFVENGSYLRLKNITLSYTFPKQWLQKAQIENARLSLSCENVATITGYSGFDPEVGINGIDQNRYPISRTFSLGLNFNF</sequence>
<comment type="subcellular location">
    <subcellularLocation>
        <location evidence="1 7">Cell outer membrane</location>
        <topology evidence="1 7">Multi-pass membrane protein</topology>
    </subcellularLocation>
</comment>
<dbReference type="EMBL" id="CACRTC010000033">
    <property type="protein sequence ID" value="VYT30031.1"/>
    <property type="molecule type" value="Genomic_DNA"/>
</dbReference>
<evidence type="ECO:0000256" key="2">
    <source>
        <dbReference type="ARBA" id="ARBA00022448"/>
    </source>
</evidence>
<dbReference type="InterPro" id="IPR039426">
    <property type="entry name" value="TonB-dep_rcpt-like"/>
</dbReference>
<dbReference type="InterPro" id="IPR023997">
    <property type="entry name" value="TonB-dep_OMP_SusC/RagA_CS"/>
</dbReference>
<dbReference type="Gene3D" id="2.40.170.20">
    <property type="entry name" value="TonB-dependent receptor, beta-barrel domain"/>
    <property type="match status" value="1"/>
</dbReference>
<evidence type="ECO:0000256" key="7">
    <source>
        <dbReference type="PROSITE-ProRule" id="PRU01360"/>
    </source>
</evidence>
<evidence type="ECO:0000256" key="1">
    <source>
        <dbReference type="ARBA" id="ARBA00004571"/>
    </source>
</evidence>
<keyword evidence="6 7" id="KW-0998">Cell outer membrane</keyword>
<feature type="signal peptide" evidence="8">
    <location>
        <begin position="1"/>
        <end position="28"/>
    </location>
</feature>
<evidence type="ECO:0000256" key="6">
    <source>
        <dbReference type="ARBA" id="ARBA00023237"/>
    </source>
</evidence>
<evidence type="ECO:0000256" key="3">
    <source>
        <dbReference type="ARBA" id="ARBA00022452"/>
    </source>
</evidence>
<comment type="similarity">
    <text evidence="7">Belongs to the TonB-dependent receptor family.</text>
</comment>
<organism evidence="10">
    <name type="scientific">Bacteroides uniformis</name>
    <dbReference type="NCBI Taxonomy" id="820"/>
    <lineage>
        <taxon>Bacteria</taxon>
        <taxon>Pseudomonadati</taxon>
        <taxon>Bacteroidota</taxon>
        <taxon>Bacteroidia</taxon>
        <taxon>Bacteroidales</taxon>
        <taxon>Bacteroidaceae</taxon>
        <taxon>Bacteroides</taxon>
    </lineage>
</organism>
<reference evidence="10" key="1">
    <citation type="submission" date="2019-11" db="EMBL/GenBank/DDBJ databases">
        <authorList>
            <person name="Feng L."/>
        </authorList>
    </citation>
    <scope>NUCLEOTIDE SEQUENCE</scope>
    <source>
        <strain evidence="10">BuniformisLFYP32</strain>
    </source>
</reference>
<dbReference type="GO" id="GO:0009279">
    <property type="term" value="C:cell outer membrane"/>
    <property type="evidence" value="ECO:0007669"/>
    <property type="project" value="UniProtKB-SubCell"/>
</dbReference>
<dbReference type="InterPro" id="IPR023996">
    <property type="entry name" value="TonB-dep_OMP_SusC/RagA"/>
</dbReference>
<evidence type="ECO:0000256" key="5">
    <source>
        <dbReference type="ARBA" id="ARBA00023136"/>
    </source>
</evidence>
<dbReference type="RefSeq" id="WP_156737430.1">
    <property type="nucleotide sequence ID" value="NZ_CACRTC010000033.1"/>
</dbReference>
<keyword evidence="5 7" id="KW-0472">Membrane</keyword>
<keyword evidence="3 7" id="KW-1134">Transmembrane beta strand</keyword>
<dbReference type="FunFam" id="2.170.130.10:FF:000009">
    <property type="entry name" value="SusC/RagA family TonB-linked outer membrane protein"/>
    <property type="match status" value="1"/>
</dbReference>
<dbReference type="Pfam" id="PF07715">
    <property type="entry name" value="Plug"/>
    <property type="match status" value="1"/>
</dbReference>
<dbReference type="AlphaFoldDB" id="A0A6N2VN65"/>
<keyword evidence="2 7" id="KW-0813">Transport</keyword>
<dbReference type="NCBIfam" id="TIGR04057">
    <property type="entry name" value="SusC_RagA_signa"/>
    <property type="match status" value="1"/>
</dbReference>
<dbReference type="InterPro" id="IPR037066">
    <property type="entry name" value="Plug_dom_sf"/>
</dbReference>
<feature type="chain" id="PRO_5026840871" evidence="8">
    <location>
        <begin position="29"/>
        <end position="1000"/>
    </location>
</feature>
<dbReference type="SUPFAM" id="SSF49464">
    <property type="entry name" value="Carboxypeptidase regulatory domain-like"/>
    <property type="match status" value="1"/>
</dbReference>
<gene>
    <name evidence="10" type="ORF">BULFYP32_02798</name>
</gene>
<dbReference type="InterPro" id="IPR008969">
    <property type="entry name" value="CarboxyPept-like_regulatory"/>
</dbReference>
<dbReference type="InterPro" id="IPR036942">
    <property type="entry name" value="Beta-barrel_TonB_sf"/>
</dbReference>
<dbReference type="Gene3D" id="2.170.130.10">
    <property type="entry name" value="TonB-dependent receptor, plug domain"/>
    <property type="match status" value="1"/>
</dbReference>